<gene>
    <name evidence="4" type="ORF">BSL78_01108</name>
</gene>
<dbReference type="AlphaFoldDB" id="A0A2G8LNZ9"/>
<accession>A0A2G8LNZ9</accession>
<feature type="compositionally biased region" description="Basic and acidic residues" evidence="3">
    <location>
        <begin position="141"/>
        <end position="161"/>
    </location>
</feature>
<name>A0A2G8LNZ9_STIJA</name>
<evidence type="ECO:0000313" key="5">
    <source>
        <dbReference type="Proteomes" id="UP000230750"/>
    </source>
</evidence>
<evidence type="ECO:0000256" key="3">
    <source>
        <dbReference type="SAM" id="MobiDB-lite"/>
    </source>
</evidence>
<evidence type="ECO:0000256" key="2">
    <source>
        <dbReference type="SAM" id="Coils"/>
    </source>
</evidence>
<sequence length="204" mass="23027">MEKTMRWWSDCTANWREKWGKVRAERNKAREEVRQLRIKLEAAVKECLILKRGKQECSSENDVLRRQVAELQRAVLAYESSCSEANGRPAKPKRDQGVKTSTAVGTNNESPNVKLSDGDDKVQASSSGNSSASSTIVFDGGEIKPEEKKKILTEVKNEDSKLSSPKKKNKTLMPSPEEEKLEQKAFMLQMKLEEAGKTVQIERQ</sequence>
<feature type="region of interest" description="Disordered" evidence="3">
    <location>
        <begin position="81"/>
        <end position="179"/>
    </location>
</feature>
<feature type="coiled-coil region" evidence="2">
    <location>
        <begin position="26"/>
        <end position="81"/>
    </location>
</feature>
<comment type="caution">
    <text evidence="4">The sequence shown here is derived from an EMBL/GenBank/DDBJ whole genome shotgun (WGS) entry which is preliminary data.</text>
</comment>
<dbReference type="Proteomes" id="UP000230750">
    <property type="component" value="Unassembled WGS sequence"/>
</dbReference>
<feature type="compositionally biased region" description="Polar residues" evidence="3">
    <location>
        <begin position="98"/>
        <end position="113"/>
    </location>
</feature>
<dbReference type="PANTHER" id="PTHR46292">
    <property type="entry name" value="COILED-COIL DOMAIN-CONTAINING PROTEIN 102A"/>
    <property type="match status" value="1"/>
</dbReference>
<dbReference type="OrthoDB" id="5984396at2759"/>
<reference evidence="4 5" key="1">
    <citation type="journal article" date="2017" name="PLoS Biol.">
        <title>The sea cucumber genome provides insights into morphological evolution and visceral regeneration.</title>
        <authorList>
            <person name="Zhang X."/>
            <person name="Sun L."/>
            <person name="Yuan J."/>
            <person name="Sun Y."/>
            <person name="Gao Y."/>
            <person name="Zhang L."/>
            <person name="Li S."/>
            <person name="Dai H."/>
            <person name="Hamel J.F."/>
            <person name="Liu C."/>
            <person name="Yu Y."/>
            <person name="Liu S."/>
            <person name="Lin W."/>
            <person name="Guo K."/>
            <person name="Jin S."/>
            <person name="Xu P."/>
            <person name="Storey K.B."/>
            <person name="Huan P."/>
            <person name="Zhang T."/>
            <person name="Zhou Y."/>
            <person name="Zhang J."/>
            <person name="Lin C."/>
            <person name="Li X."/>
            <person name="Xing L."/>
            <person name="Huo D."/>
            <person name="Sun M."/>
            <person name="Wang L."/>
            <person name="Mercier A."/>
            <person name="Li F."/>
            <person name="Yang H."/>
            <person name="Xiang J."/>
        </authorList>
    </citation>
    <scope>NUCLEOTIDE SEQUENCE [LARGE SCALE GENOMIC DNA]</scope>
    <source>
        <strain evidence="4">Shaxun</strain>
        <tissue evidence="4">Muscle</tissue>
    </source>
</reference>
<keyword evidence="1 2" id="KW-0175">Coiled coil</keyword>
<evidence type="ECO:0000313" key="4">
    <source>
        <dbReference type="EMBL" id="PIK61964.1"/>
    </source>
</evidence>
<keyword evidence="5" id="KW-1185">Reference proteome</keyword>
<dbReference type="EMBL" id="MRZV01000021">
    <property type="protein sequence ID" value="PIK61964.1"/>
    <property type="molecule type" value="Genomic_DNA"/>
</dbReference>
<organism evidence="4 5">
    <name type="scientific">Stichopus japonicus</name>
    <name type="common">Sea cucumber</name>
    <dbReference type="NCBI Taxonomy" id="307972"/>
    <lineage>
        <taxon>Eukaryota</taxon>
        <taxon>Metazoa</taxon>
        <taxon>Echinodermata</taxon>
        <taxon>Eleutherozoa</taxon>
        <taxon>Echinozoa</taxon>
        <taxon>Holothuroidea</taxon>
        <taxon>Aspidochirotacea</taxon>
        <taxon>Aspidochirotida</taxon>
        <taxon>Stichopodidae</taxon>
        <taxon>Apostichopus</taxon>
    </lineage>
</organism>
<dbReference type="PANTHER" id="PTHR46292:SF1">
    <property type="entry name" value="COILED-COIL DOMAIN-CONTAINING PROTEIN 102A"/>
    <property type="match status" value="1"/>
</dbReference>
<proteinExistence type="predicted"/>
<protein>
    <submittedName>
        <fullName evidence="4">Putative coiled-coil domain-containing protein</fullName>
    </submittedName>
</protein>
<dbReference type="STRING" id="307972.A0A2G8LNZ9"/>
<feature type="compositionally biased region" description="Low complexity" evidence="3">
    <location>
        <begin position="124"/>
        <end position="134"/>
    </location>
</feature>
<evidence type="ECO:0000256" key="1">
    <source>
        <dbReference type="ARBA" id="ARBA00023054"/>
    </source>
</evidence>